<dbReference type="EMBL" id="JABAIL010000014">
    <property type="protein sequence ID" value="NLR94669.1"/>
    <property type="molecule type" value="Genomic_DNA"/>
</dbReference>
<sequence>MKKLLYTLSAAAVLGLSSCDNGFEEMNVDPNNPTSVPVENLLTQGQFALADRTWGTAMNAEWGMLLVQYWGQNQYASESRYQHDKAYFTGSWQSYYANSLKDLTEVERILGETEAVTPQLEAEKKNMLAIVKILKVHVFQIVTDTWGSVPYSQALNPAEYPSPAYDTQEDIYLDLISKLDEALSELDNTNAAFNQGDIIYDNDIDSWKKFANALKARVAIRMIDANGSASTFLQQALTAADKFESNADNATLVFDNQIQLANPLWVNVTQDNRDDYSVTEFFVEHMKTMNDPRLGLYAAMNADDEYVGLPFGLTDAESLEASKDGKTSRPSGATKDEQDLPGIRAKQQPAILMSYAELKFIEAEAIQRGVIGGSAETVFKEAIAASMDAWGVEEADKDAYLATVTYDAANWKKSIGEAKYVALYGQGVEAWSEWRRLDYPQLTVPAAAITIGNTAIPTRGYYPNDEEGLNAENVPANNYTDKVWWDVN</sequence>
<evidence type="ECO:0000256" key="1">
    <source>
        <dbReference type="SAM" id="MobiDB-lite"/>
    </source>
</evidence>
<name>A0A7X8XYY8_9BACT</name>
<dbReference type="InterPro" id="IPR041662">
    <property type="entry name" value="SusD-like_2"/>
</dbReference>
<feature type="region of interest" description="Disordered" evidence="1">
    <location>
        <begin position="319"/>
        <end position="340"/>
    </location>
</feature>
<evidence type="ECO:0000256" key="2">
    <source>
        <dbReference type="SAM" id="SignalP"/>
    </source>
</evidence>
<dbReference type="AlphaFoldDB" id="A0A7X8XYY8"/>
<organism evidence="3 4">
    <name type="scientific">Flammeovirga agarivorans</name>
    <dbReference type="NCBI Taxonomy" id="2726742"/>
    <lineage>
        <taxon>Bacteria</taxon>
        <taxon>Pseudomonadati</taxon>
        <taxon>Bacteroidota</taxon>
        <taxon>Cytophagia</taxon>
        <taxon>Cytophagales</taxon>
        <taxon>Flammeovirgaceae</taxon>
        <taxon>Flammeovirga</taxon>
    </lineage>
</organism>
<gene>
    <name evidence="3" type="ORF">HGP29_25920</name>
</gene>
<comment type="caution">
    <text evidence="3">The sequence shown here is derived from an EMBL/GenBank/DDBJ whole genome shotgun (WGS) entry which is preliminary data.</text>
</comment>
<protein>
    <submittedName>
        <fullName evidence="3">SusD/RagB family nutrient-binding outer membrane lipoprotein</fullName>
    </submittedName>
</protein>
<keyword evidence="3" id="KW-0449">Lipoprotein</keyword>
<dbReference type="InterPro" id="IPR011990">
    <property type="entry name" value="TPR-like_helical_dom_sf"/>
</dbReference>
<dbReference type="SUPFAM" id="SSF48452">
    <property type="entry name" value="TPR-like"/>
    <property type="match status" value="1"/>
</dbReference>
<accession>A0A7X8XYY8</accession>
<keyword evidence="4" id="KW-1185">Reference proteome</keyword>
<feature type="chain" id="PRO_5030576336" evidence="2">
    <location>
        <begin position="23"/>
        <end position="488"/>
    </location>
</feature>
<proteinExistence type="predicted"/>
<reference evidence="3 4" key="1">
    <citation type="submission" date="2020-04" db="EMBL/GenBank/DDBJ databases">
        <title>Flammeovirga sp. SR4, a novel species isolated from seawater.</title>
        <authorList>
            <person name="Wang X."/>
        </authorList>
    </citation>
    <scope>NUCLEOTIDE SEQUENCE [LARGE SCALE GENOMIC DNA]</scope>
    <source>
        <strain evidence="3 4">SR4</strain>
    </source>
</reference>
<dbReference type="Proteomes" id="UP000585050">
    <property type="component" value="Unassembled WGS sequence"/>
</dbReference>
<dbReference type="Gene3D" id="1.25.40.390">
    <property type="match status" value="1"/>
</dbReference>
<dbReference type="RefSeq" id="WP_168885378.1">
    <property type="nucleotide sequence ID" value="NZ_JABAIL010000014.1"/>
</dbReference>
<evidence type="ECO:0000313" key="4">
    <source>
        <dbReference type="Proteomes" id="UP000585050"/>
    </source>
</evidence>
<dbReference type="Pfam" id="PF12771">
    <property type="entry name" value="SusD-like_2"/>
    <property type="match status" value="1"/>
</dbReference>
<keyword evidence="2" id="KW-0732">Signal</keyword>
<feature type="signal peptide" evidence="2">
    <location>
        <begin position="1"/>
        <end position="22"/>
    </location>
</feature>
<evidence type="ECO:0000313" key="3">
    <source>
        <dbReference type="EMBL" id="NLR94669.1"/>
    </source>
</evidence>
<dbReference type="PROSITE" id="PS51257">
    <property type="entry name" value="PROKAR_LIPOPROTEIN"/>
    <property type="match status" value="1"/>
</dbReference>